<name>A0A244B8W2_ECOLX</name>
<dbReference type="AlphaFoldDB" id="A0A244B8W2"/>
<evidence type="ECO:0000313" key="7">
    <source>
        <dbReference type="Proteomes" id="UP000534496"/>
    </source>
</evidence>
<evidence type="ECO:0000313" key="5">
    <source>
        <dbReference type="Proteomes" id="UP000236598"/>
    </source>
</evidence>
<accession>A0A244B8W2</accession>
<dbReference type="Proteomes" id="UP001190091">
    <property type="component" value="Unassembled WGS sequence"/>
</dbReference>
<dbReference type="EMBL" id="PPHQ01000041">
    <property type="protein sequence ID" value="PNY64926.1"/>
    <property type="molecule type" value="Genomic_DNA"/>
</dbReference>
<dbReference type="EMBL" id="UGAW01000001">
    <property type="protein sequence ID" value="STG54666.1"/>
    <property type="molecule type" value="Genomic_DNA"/>
</dbReference>
<organism evidence="2 7">
    <name type="scientific">Escherichia coli</name>
    <dbReference type="NCBI Taxonomy" id="562"/>
    <lineage>
        <taxon>Bacteria</taxon>
        <taxon>Pseudomonadati</taxon>
        <taxon>Pseudomonadota</taxon>
        <taxon>Gammaproteobacteria</taxon>
        <taxon>Enterobacterales</taxon>
        <taxon>Enterobacteriaceae</taxon>
        <taxon>Escherichia</taxon>
    </lineage>
</organism>
<dbReference type="Proteomes" id="UP000534496">
    <property type="component" value="Unassembled WGS sequence"/>
</dbReference>
<evidence type="ECO:0000313" key="6">
    <source>
        <dbReference type="Proteomes" id="UP000254817"/>
    </source>
</evidence>
<gene>
    <name evidence="3" type="ORF">C2M16_26450</name>
    <name evidence="2" type="ORF">F9461_12655</name>
    <name evidence="1" type="ORF">FGAF848_19150</name>
    <name evidence="4" type="ORF">NCTC11112_05261</name>
</gene>
<evidence type="ECO:0000313" key="3">
    <source>
        <dbReference type="EMBL" id="PNY64926.1"/>
    </source>
</evidence>
<dbReference type="Proteomes" id="UP000236598">
    <property type="component" value="Unassembled WGS sequence"/>
</dbReference>
<dbReference type="RefSeq" id="WP_072262440.1">
    <property type="nucleotide sequence ID" value="NZ_BFIP01000076.1"/>
</dbReference>
<reference evidence="4 6" key="2">
    <citation type="submission" date="2018-06" db="EMBL/GenBank/DDBJ databases">
        <authorList>
            <consortium name="Pathogen Informatics"/>
            <person name="Doyle S."/>
        </authorList>
    </citation>
    <scope>NUCLEOTIDE SEQUENCE [LARGE SCALE GENOMIC DNA]</scope>
    <source>
        <strain evidence="4 6">NCTC11112</strain>
    </source>
</reference>
<evidence type="ECO:0000313" key="4">
    <source>
        <dbReference type="EMBL" id="STG54666.1"/>
    </source>
</evidence>
<proteinExistence type="predicted"/>
<protein>
    <submittedName>
        <fullName evidence="2">Uncharacterized protein</fullName>
    </submittedName>
</protein>
<dbReference type="EMBL" id="CAUZHL010000002">
    <property type="protein sequence ID" value="CAK1209855.1"/>
    <property type="molecule type" value="Genomic_DNA"/>
</dbReference>
<reference evidence="1" key="4">
    <citation type="submission" date="2023-10" db="EMBL/GenBank/DDBJ databases">
        <authorList>
            <person name="Leclercq S."/>
        </authorList>
    </citation>
    <scope>NUCLEOTIDE SEQUENCE</scope>
    <source>
        <strain evidence="1">F848</strain>
    </source>
</reference>
<sequence>MNYQLAKLYRGKHFAGYGIAVNGELLEGQLSARTESRGGEPPTVTVTFRLTAEHIENQPVIQLNRV</sequence>
<dbReference type="Proteomes" id="UP000254817">
    <property type="component" value="Unassembled WGS sequence"/>
</dbReference>
<evidence type="ECO:0000313" key="1">
    <source>
        <dbReference type="EMBL" id="CAK1209855.1"/>
    </source>
</evidence>
<dbReference type="EMBL" id="AASVQO010000008">
    <property type="protein sequence ID" value="EFH3674059.1"/>
    <property type="molecule type" value="Genomic_DNA"/>
</dbReference>
<reference evidence="2 7" key="3">
    <citation type="submission" date="2019-12" db="EMBL/GenBank/DDBJ databases">
        <authorList>
            <consortium name="NARMS: The National Antimicrobial Resistance Monitoring System"/>
        </authorList>
    </citation>
    <scope>NUCLEOTIDE SEQUENCE [LARGE SCALE GENOMIC DNA]</scope>
    <source>
        <strain evidence="2 7">CVM N19EC0189</strain>
    </source>
</reference>
<reference evidence="3 5" key="1">
    <citation type="submission" date="2018-01" db="EMBL/GenBank/DDBJ databases">
        <title>Draft Genomic Sequencing Of Potential Extraintestinal Pathogenic Escherichia coli B8S18 Isolated From Retail Chicken Skin.</title>
        <authorList>
            <person name="Xu A."/>
            <person name="Tilman S."/>
            <person name="Wisser-Parker K."/>
            <person name="Sheen S."/>
            <person name="Sommers C."/>
        </authorList>
    </citation>
    <scope>NUCLEOTIDE SEQUENCE [LARGE SCALE GENOMIC DNA]</scope>
    <source>
        <strain evidence="3 5">B8S18Com</strain>
    </source>
</reference>
<evidence type="ECO:0000313" key="2">
    <source>
        <dbReference type="EMBL" id="EFH3674059.1"/>
    </source>
</evidence>